<evidence type="ECO:0000256" key="4">
    <source>
        <dbReference type="ARBA" id="ARBA00022519"/>
    </source>
</evidence>
<dbReference type="InterPro" id="IPR027417">
    <property type="entry name" value="P-loop_NTPase"/>
</dbReference>
<dbReference type="Gene3D" id="3.40.50.300">
    <property type="entry name" value="P-loop containing nucleotide triphosphate hydrolases"/>
    <property type="match status" value="1"/>
</dbReference>
<feature type="transmembrane region" description="Helical" evidence="11">
    <location>
        <begin position="73"/>
        <end position="106"/>
    </location>
</feature>
<dbReference type="SMART" id="SM00382">
    <property type="entry name" value="AAA"/>
    <property type="match status" value="1"/>
</dbReference>
<evidence type="ECO:0000256" key="7">
    <source>
        <dbReference type="ARBA" id="ARBA00022840"/>
    </source>
</evidence>
<dbReference type="SUPFAM" id="SSF90123">
    <property type="entry name" value="ABC transporter transmembrane region"/>
    <property type="match status" value="1"/>
</dbReference>
<reference evidence="14 16" key="1">
    <citation type="journal article" date="2019" name="Nat. Med.">
        <title>A library of human gut bacterial isolates paired with longitudinal multiomics data enables mechanistic microbiome research.</title>
        <authorList>
            <person name="Poyet M."/>
            <person name="Groussin M."/>
            <person name="Gibbons S.M."/>
            <person name="Avila-Pacheco J."/>
            <person name="Jiang X."/>
            <person name="Kearney S.M."/>
            <person name="Perrotta A.R."/>
            <person name="Berdy B."/>
            <person name="Zhao S."/>
            <person name="Lieberman T.D."/>
            <person name="Swanson P.K."/>
            <person name="Smith M."/>
            <person name="Roesemann S."/>
            <person name="Alexander J.E."/>
            <person name="Rich S.A."/>
            <person name="Livny J."/>
            <person name="Vlamakis H."/>
            <person name="Clish C."/>
            <person name="Bullock K."/>
            <person name="Deik A."/>
            <person name="Scott J."/>
            <person name="Pierce K.A."/>
            <person name="Xavier R.J."/>
            <person name="Alm E.J."/>
        </authorList>
    </citation>
    <scope>NUCLEOTIDE SEQUENCE [LARGE SCALE GENOMIC DNA]</scope>
    <source>
        <strain evidence="14 16">BIOML-A2</strain>
    </source>
</reference>
<dbReference type="Proteomes" id="UP000429211">
    <property type="component" value="Unassembled WGS sequence"/>
</dbReference>
<dbReference type="Gene3D" id="1.20.1560.10">
    <property type="entry name" value="ABC transporter type 1, transmembrane domain"/>
    <property type="match status" value="1"/>
</dbReference>
<keyword evidence="9 11" id="KW-0472">Membrane</keyword>
<evidence type="ECO:0000259" key="12">
    <source>
        <dbReference type="PROSITE" id="PS50893"/>
    </source>
</evidence>
<accession>A0A6N2TJI9</accession>
<feature type="domain" description="ABC transporter" evidence="12">
    <location>
        <begin position="358"/>
        <end position="594"/>
    </location>
</feature>
<proteinExistence type="inferred from homology"/>
<reference evidence="15" key="2">
    <citation type="submission" date="2019-11" db="EMBL/GenBank/DDBJ databases">
        <authorList>
            <person name="Feng L."/>
        </authorList>
    </citation>
    <scope>NUCLEOTIDE SEQUENCE</scope>
    <source>
        <strain evidence="15">BdentiumLFYP24</strain>
    </source>
</reference>
<dbReference type="PROSITE" id="PS50893">
    <property type="entry name" value="ABC_TRANSPORTER_2"/>
    <property type="match status" value="1"/>
</dbReference>
<evidence type="ECO:0000256" key="3">
    <source>
        <dbReference type="ARBA" id="ARBA00022475"/>
    </source>
</evidence>
<evidence type="ECO:0000256" key="10">
    <source>
        <dbReference type="ARBA" id="ARBA00023455"/>
    </source>
</evidence>
<dbReference type="GO" id="GO:0015421">
    <property type="term" value="F:ABC-type oligopeptide transporter activity"/>
    <property type="evidence" value="ECO:0007669"/>
    <property type="project" value="TreeGrafter"/>
</dbReference>
<dbReference type="GO" id="GO:0005524">
    <property type="term" value="F:ATP binding"/>
    <property type="evidence" value="ECO:0007669"/>
    <property type="project" value="UniProtKB-KW"/>
</dbReference>
<evidence type="ECO:0000259" key="13">
    <source>
        <dbReference type="PROSITE" id="PS50929"/>
    </source>
</evidence>
<evidence type="ECO:0000313" key="16">
    <source>
        <dbReference type="Proteomes" id="UP000429211"/>
    </source>
</evidence>
<dbReference type="PANTHER" id="PTHR43394">
    <property type="entry name" value="ATP-DEPENDENT PERMEASE MDL1, MITOCHONDRIAL"/>
    <property type="match status" value="1"/>
</dbReference>
<dbReference type="AlphaFoldDB" id="A0A6N2TJI9"/>
<feature type="domain" description="ABC transmembrane type-1" evidence="13">
    <location>
        <begin position="37"/>
        <end position="323"/>
    </location>
</feature>
<evidence type="ECO:0000256" key="2">
    <source>
        <dbReference type="ARBA" id="ARBA00022448"/>
    </source>
</evidence>
<dbReference type="RefSeq" id="WP_003841239.1">
    <property type="nucleotide sequence ID" value="NZ_CACRSP010000004.1"/>
</dbReference>
<dbReference type="Pfam" id="PF00664">
    <property type="entry name" value="ABC_membrane"/>
    <property type="match status" value="1"/>
</dbReference>
<comment type="similarity">
    <text evidence="10">Belongs to the ABC transporter superfamily. Siderophore-Fe(3+) uptake transporter (SIUT) (TC 3.A.1.21) family.</text>
</comment>
<feature type="transmembrane region" description="Helical" evidence="11">
    <location>
        <begin position="154"/>
        <end position="172"/>
    </location>
</feature>
<evidence type="ECO:0000256" key="1">
    <source>
        <dbReference type="ARBA" id="ARBA00004429"/>
    </source>
</evidence>
<dbReference type="EMBL" id="WDPD01000001">
    <property type="protein sequence ID" value="KAB7462405.1"/>
    <property type="molecule type" value="Genomic_DNA"/>
</dbReference>
<dbReference type="InterPro" id="IPR003593">
    <property type="entry name" value="AAA+_ATPase"/>
</dbReference>
<evidence type="ECO:0000256" key="11">
    <source>
        <dbReference type="SAM" id="Phobius"/>
    </source>
</evidence>
<dbReference type="InterPro" id="IPR011527">
    <property type="entry name" value="ABC1_TM_dom"/>
</dbReference>
<name>A0A6N2TJI9_9BIFI</name>
<dbReference type="CDD" id="cd18548">
    <property type="entry name" value="ABC_6TM_Tm287_like"/>
    <property type="match status" value="1"/>
</dbReference>
<dbReference type="PANTHER" id="PTHR43394:SF1">
    <property type="entry name" value="ATP-BINDING CASSETTE SUB-FAMILY B MEMBER 10, MITOCHONDRIAL"/>
    <property type="match status" value="1"/>
</dbReference>
<dbReference type="SUPFAM" id="SSF52540">
    <property type="entry name" value="P-loop containing nucleoside triphosphate hydrolases"/>
    <property type="match status" value="1"/>
</dbReference>
<feature type="transmembrane region" description="Helical" evidence="11">
    <location>
        <begin position="263"/>
        <end position="285"/>
    </location>
</feature>
<keyword evidence="5 11" id="KW-0812">Transmembrane</keyword>
<dbReference type="PROSITE" id="PS50929">
    <property type="entry name" value="ABC_TM1F"/>
    <property type="match status" value="1"/>
</dbReference>
<sequence>MSATTQTVSVAKNQSRPKQHLIRTLGGSLREYKKDSLLAPAFVAVESVLEILIPTVMASLIDQGISGGSMPAIIKFGVILFVCSMFSLASGFLAGKFAAIAAAGLAKNLRKDQFEKVQGFSFTNIDKFSTGSIITRLTTDVTNLQNAYGMMIRMGVRAPIMVVVAWIFSFRISPSISLVFLACIPILAIGLCGLAVIVHPVFERVFHTYDELNNVVDENLQGIRVVKSYNRESHEIGKFGRISERIFKDFTKAERIMSFNSPLMMICIYGTMLLIAWMGAQQIVASGNNAALGLTTGDLTALVTYAMQILMAMMMLSMIFVMFIISQASAERICQILNEESTVTNPDNPVREVVDGSIDFDHVTFRYSDSSEKPVLDDINLKIRSGMTIGIVGGTGSAKSSLVQLVPRLYDVTEGSLKVGGVDVRDYDLEVLRDQVAMVLQKNVLFSGTIAENLRWGNPNATDEEIRHACQLAQADGFIQEFPDKYDTYIEQGGTNVSGGQRQRLCIARALLKKPKILILDDSTSAVDTKTDQLIRAAFHNEIPDTTKIIIAQRVASVQESDMILVMDAGHIMAAGTHDELLASCDEYRSIHESQTRNQAQPEELQ</sequence>
<dbReference type="Pfam" id="PF00005">
    <property type="entry name" value="ABC_tran"/>
    <property type="match status" value="1"/>
</dbReference>
<evidence type="ECO:0000256" key="9">
    <source>
        <dbReference type="ARBA" id="ARBA00023136"/>
    </source>
</evidence>
<keyword evidence="2" id="KW-0813">Transport</keyword>
<comment type="subcellular location">
    <subcellularLocation>
        <location evidence="1">Cell inner membrane</location>
        <topology evidence="1">Multi-pass membrane protein</topology>
    </subcellularLocation>
</comment>
<protein>
    <submittedName>
        <fullName evidence="14 15">ABC transporter ATP-binding protein</fullName>
    </submittedName>
</protein>
<dbReference type="FunFam" id="3.40.50.300:FF:000221">
    <property type="entry name" value="Multidrug ABC transporter ATP-binding protein"/>
    <property type="match status" value="1"/>
</dbReference>
<dbReference type="InterPro" id="IPR036640">
    <property type="entry name" value="ABC1_TM_sf"/>
</dbReference>
<keyword evidence="8 11" id="KW-1133">Transmembrane helix</keyword>
<dbReference type="InterPro" id="IPR017871">
    <property type="entry name" value="ABC_transporter-like_CS"/>
</dbReference>
<evidence type="ECO:0000313" key="14">
    <source>
        <dbReference type="EMBL" id="KAB7462405.1"/>
    </source>
</evidence>
<evidence type="ECO:0000256" key="6">
    <source>
        <dbReference type="ARBA" id="ARBA00022741"/>
    </source>
</evidence>
<keyword evidence="6" id="KW-0547">Nucleotide-binding</keyword>
<dbReference type="GO" id="GO:0005886">
    <property type="term" value="C:plasma membrane"/>
    <property type="evidence" value="ECO:0007669"/>
    <property type="project" value="UniProtKB-SubCell"/>
</dbReference>
<keyword evidence="7 15" id="KW-0067">ATP-binding</keyword>
<evidence type="ECO:0000256" key="5">
    <source>
        <dbReference type="ARBA" id="ARBA00022692"/>
    </source>
</evidence>
<feature type="transmembrane region" description="Helical" evidence="11">
    <location>
        <begin position="305"/>
        <end position="325"/>
    </location>
</feature>
<dbReference type="EMBL" id="CACRSP010000004">
    <property type="protein sequence ID" value="VYT04231.1"/>
    <property type="molecule type" value="Genomic_DNA"/>
</dbReference>
<feature type="transmembrane region" description="Helical" evidence="11">
    <location>
        <begin position="178"/>
        <end position="198"/>
    </location>
</feature>
<evidence type="ECO:0000256" key="8">
    <source>
        <dbReference type="ARBA" id="ARBA00022989"/>
    </source>
</evidence>
<dbReference type="PROSITE" id="PS00211">
    <property type="entry name" value="ABC_TRANSPORTER_1"/>
    <property type="match status" value="1"/>
</dbReference>
<dbReference type="InterPro" id="IPR003439">
    <property type="entry name" value="ABC_transporter-like_ATP-bd"/>
</dbReference>
<feature type="transmembrane region" description="Helical" evidence="11">
    <location>
        <begin position="37"/>
        <end position="61"/>
    </location>
</feature>
<dbReference type="GO" id="GO:0016887">
    <property type="term" value="F:ATP hydrolysis activity"/>
    <property type="evidence" value="ECO:0007669"/>
    <property type="project" value="InterPro"/>
</dbReference>
<keyword evidence="4" id="KW-0997">Cell inner membrane</keyword>
<evidence type="ECO:0000313" key="15">
    <source>
        <dbReference type="EMBL" id="VYT04231.1"/>
    </source>
</evidence>
<organism evidence="15">
    <name type="scientific">Bifidobacterium dentium</name>
    <dbReference type="NCBI Taxonomy" id="1689"/>
    <lineage>
        <taxon>Bacteria</taxon>
        <taxon>Bacillati</taxon>
        <taxon>Actinomycetota</taxon>
        <taxon>Actinomycetes</taxon>
        <taxon>Bifidobacteriales</taxon>
        <taxon>Bifidobacteriaceae</taxon>
        <taxon>Bifidobacterium</taxon>
    </lineage>
</organism>
<dbReference type="InterPro" id="IPR039421">
    <property type="entry name" value="Type_1_exporter"/>
</dbReference>
<gene>
    <name evidence="15" type="ORF">BDLFYP24_01969</name>
    <name evidence="14" type="ORF">GBB04_01085</name>
</gene>
<keyword evidence="3" id="KW-1003">Cell membrane</keyword>